<proteinExistence type="predicted"/>
<keyword evidence="3" id="KW-0808">Transferase</keyword>
<dbReference type="Pfam" id="PF13439">
    <property type="entry name" value="Glyco_transf_4"/>
    <property type="match status" value="1"/>
</dbReference>
<dbReference type="InterPro" id="IPR028098">
    <property type="entry name" value="Glyco_trans_4-like_N"/>
</dbReference>
<sequence length="390" mass="44136">MKIIIGADTYYPNIDGASYFTQRLAEQLVLRGHEVLVIAPGKSFNDIYSTHNQVNILGVSSWPSGFHKDYCFSLPFGLLKHLEPVVLNFKPDVIHVQGHFFVENALIQIAKKNHLPIVATNHFMPDNLTHYVALPKKIKKLLNNLLWWHFKRNFSKLPIITTPTKTAANVLKKIGLTQEIIPLSCGIDMKKFNPNNNSDYLKKRHNLPNKPTILVVNRLSPEKHVDTVLRAVAELKKNIDIHFIVAGNGNERQNLENLAKNLNISNNVTFLGYVSDEDLPFVYPLANIFVMAGTAELQSLVTMEAMATSLPVVAANALALPELVYPNENGFLFNDNNYLELANYLKQLLENSDLRQKFGQESLEIIKKHDVSTTILAFEKLYQEAQTNHF</sequence>
<evidence type="ECO:0000313" key="4">
    <source>
        <dbReference type="Proteomes" id="UP000034849"/>
    </source>
</evidence>
<dbReference type="EMBL" id="LBSX01000002">
    <property type="protein sequence ID" value="KKQ28056.1"/>
    <property type="molecule type" value="Genomic_DNA"/>
</dbReference>
<dbReference type="SUPFAM" id="SSF53756">
    <property type="entry name" value="UDP-Glycosyltransferase/glycogen phosphorylase"/>
    <property type="match status" value="1"/>
</dbReference>
<dbReference type="PANTHER" id="PTHR45947:SF3">
    <property type="entry name" value="SULFOQUINOVOSYL TRANSFERASE SQD2"/>
    <property type="match status" value="1"/>
</dbReference>
<accession>A0A0G0JIY8</accession>
<organism evidence="3 4">
    <name type="scientific">Candidatus Magasanikbacteria bacterium GW2011_GWC2_37_14</name>
    <dbReference type="NCBI Taxonomy" id="1619046"/>
    <lineage>
        <taxon>Bacteria</taxon>
        <taxon>Candidatus Magasanikiibacteriota</taxon>
    </lineage>
</organism>
<feature type="domain" description="Glycosyl transferase family 1" evidence="1">
    <location>
        <begin position="202"/>
        <end position="361"/>
    </location>
</feature>
<dbReference type="InterPro" id="IPR001296">
    <property type="entry name" value="Glyco_trans_1"/>
</dbReference>
<protein>
    <submittedName>
        <fullName evidence="3">Glycosyltransferase</fullName>
    </submittedName>
</protein>
<dbReference type="STRING" id="1619046.US42_C0002G0011"/>
<comment type="caution">
    <text evidence="3">The sequence shown here is derived from an EMBL/GenBank/DDBJ whole genome shotgun (WGS) entry which is preliminary data.</text>
</comment>
<evidence type="ECO:0000259" key="2">
    <source>
        <dbReference type="Pfam" id="PF13439"/>
    </source>
</evidence>
<dbReference type="PANTHER" id="PTHR45947">
    <property type="entry name" value="SULFOQUINOVOSYL TRANSFERASE SQD2"/>
    <property type="match status" value="1"/>
</dbReference>
<dbReference type="PATRIC" id="fig|1619046.3.peg.121"/>
<feature type="domain" description="Glycosyltransferase subfamily 4-like N-terminal" evidence="2">
    <location>
        <begin position="15"/>
        <end position="189"/>
    </location>
</feature>
<dbReference type="Pfam" id="PF00534">
    <property type="entry name" value="Glycos_transf_1"/>
    <property type="match status" value="1"/>
</dbReference>
<dbReference type="Gene3D" id="3.40.50.2000">
    <property type="entry name" value="Glycogen Phosphorylase B"/>
    <property type="match status" value="2"/>
</dbReference>
<evidence type="ECO:0000259" key="1">
    <source>
        <dbReference type="Pfam" id="PF00534"/>
    </source>
</evidence>
<name>A0A0G0JIY8_9BACT</name>
<dbReference type="GO" id="GO:0016757">
    <property type="term" value="F:glycosyltransferase activity"/>
    <property type="evidence" value="ECO:0007669"/>
    <property type="project" value="InterPro"/>
</dbReference>
<dbReference type="AlphaFoldDB" id="A0A0G0JIY8"/>
<gene>
    <name evidence="3" type="ORF">US42_C0002G0011</name>
</gene>
<reference evidence="3 4" key="1">
    <citation type="journal article" date="2015" name="Nature">
        <title>rRNA introns, odd ribosomes, and small enigmatic genomes across a large radiation of phyla.</title>
        <authorList>
            <person name="Brown C.T."/>
            <person name="Hug L.A."/>
            <person name="Thomas B.C."/>
            <person name="Sharon I."/>
            <person name="Castelle C.J."/>
            <person name="Singh A."/>
            <person name="Wilkins M.J."/>
            <person name="Williams K.H."/>
            <person name="Banfield J.F."/>
        </authorList>
    </citation>
    <scope>NUCLEOTIDE SEQUENCE [LARGE SCALE GENOMIC DNA]</scope>
</reference>
<evidence type="ECO:0000313" key="3">
    <source>
        <dbReference type="EMBL" id="KKQ28056.1"/>
    </source>
</evidence>
<dbReference type="Proteomes" id="UP000034849">
    <property type="component" value="Unassembled WGS sequence"/>
</dbReference>
<dbReference type="InterPro" id="IPR050194">
    <property type="entry name" value="Glycosyltransferase_grp1"/>
</dbReference>